<proteinExistence type="predicted"/>
<dbReference type="STRING" id="411467.BACCAP_04550"/>
<sequence>MRILMLGNSFTFTNNLPQRLAGLTGAEVVHHTRGGARLSEHLNPGTKLGAQTQAALKNERWDYVVLQEMSHGPITTPKRFFSSVKLLCEQIRENGAVPVLYATWAYQKGGDKLAAKGWDYDEMARSMSGAYHRAAQENHALIADVGQRFYELSDAQDLYAPDGVHPNELGSRIAAQTIAAVIQSHKERQL</sequence>
<organism evidence="1 2">
    <name type="scientific">Pseudoflavonifractor capillosus ATCC 29799</name>
    <dbReference type="NCBI Taxonomy" id="411467"/>
    <lineage>
        <taxon>Bacteria</taxon>
        <taxon>Bacillati</taxon>
        <taxon>Bacillota</taxon>
        <taxon>Clostridia</taxon>
        <taxon>Eubacteriales</taxon>
        <taxon>Oscillospiraceae</taxon>
        <taxon>Pseudoflavonifractor</taxon>
    </lineage>
</organism>
<dbReference type="InterPro" id="IPR036514">
    <property type="entry name" value="SGNH_hydro_sf"/>
</dbReference>
<dbReference type="RefSeq" id="WP_006575005.1">
    <property type="nucleotide sequence ID" value="NZ_AAXG02000049.1"/>
</dbReference>
<dbReference type="AlphaFoldDB" id="A6P221"/>
<dbReference type="CDD" id="cd00229">
    <property type="entry name" value="SGNH_hydrolase"/>
    <property type="match status" value="1"/>
</dbReference>
<gene>
    <name evidence="1" type="ORF">BACCAP_04550</name>
</gene>
<dbReference type="Gene3D" id="3.40.50.1110">
    <property type="entry name" value="SGNH hydrolase"/>
    <property type="match status" value="1"/>
</dbReference>
<protein>
    <recommendedName>
        <fullName evidence="3">SGNH hydrolase-type esterase domain-containing protein</fullName>
    </recommendedName>
</protein>
<dbReference type="Proteomes" id="UP000003639">
    <property type="component" value="Unassembled WGS sequence"/>
</dbReference>
<dbReference type="OrthoDB" id="7443339at2"/>
<reference evidence="1 2" key="1">
    <citation type="submission" date="2007-04" db="EMBL/GenBank/DDBJ databases">
        <authorList>
            <person name="Fulton L."/>
            <person name="Clifton S."/>
            <person name="Fulton B."/>
            <person name="Xu J."/>
            <person name="Minx P."/>
            <person name="Pepin K.H."/>
            <person name="Johnson M."/>
            <person name="Thiruvilangam P."/>
            <person name="Bhonagiri V."/>
            <person name="Nash W.E."/>
            <person name="Mardis E.R."/>
            <person name="Wilson R.K."/>
        </authorList>
    </citation>
    <scope>NUCLEOTIDE SEQUENCE [LARGE SCALE GENOMIC DNA]</scope>
    <source>
        <strain evidence="1 2">ATCC 29799</strain>
    </source>
</reference>
<name>A6P221_9FIRM</name>
<accession>A6P221</accession>
<keyword evidence="2" id="KW-1185">Reference proteome</keyword>
<dbReference type="eggNOG" id="COG2755">
    <property type="taxonomic scope" value="Bacteria"/>
</dbReference>
<comment type="caution">
    <text evidence="1">The sequence shown here is derived from an EMBL/GenBank/DDBJ whole genome shotgun (WGS) entry which is preliminary data.</text>
</comment>
<dbReference type="SUPFAM" id="SSF52266">
    <property type="entry name" value="SGNH hydrolase"/>
    <property type="match status" value="1"/>
</dbReference>
<evidence type="ECO:0000313" key="1">
    <source>
        <dbReference type="EMBL" id="EDM97691.1"/>
    </source>
</evidence>
<reference evidence="1 2" key="2">
    <citation type="submission" date="2007-06" db="EMBL/GenBank/DDBJ databases">
        <title>Draft genome sequence of Pseudoflavonifractor capillosus ATCC 29799.</title>
        <authorList>
            <person name="Sudarsanam P."/>
            <person name="Ley R."/>
            <person name="Guruge J."/>
            <person name="Turnbaugh P.J."/>
            <person name="Mahowald M."/>
            <person name="Liep D."/>
            <person name="Gordon J."/>
        </authorList>
    </citation>
    <scope>NUCLEOTIDE SEQUENCE [LARGE SCALE GENOMIC DNA]</scope>
    <source>
        <strain evidence="1 2">ATCC 29799</strain>
    </source>
</reference>
<dbReference type="EMBL" id="AAXG02000049">
    <property type="protein sequence ID" value="EDM97691.1"/>
    <property type="molecule type" value="Genomic_DNA"/>
</dbReference>
<evidence type="ECO:0008006" key="3">
    <source>
        <dbReference type="Google" id="ProtNLM"/>
    </source>
</evidence>
<evidence type="ECO:0000313" key="2">
    <source>
        <dbReference type="Proteomes" id="UP000003639"/>
    </source>
</evidence>